<dbReference type="AlphaFoldDB" id="A0A8S1HR29"/>
<feature type="compositionally biased region" description="Polar residues" evidence="1">
    <location>
        <begin position="34"/>
        <end position="45"/>
    </location>
</feature>
<reference evidence="2" key="1">
    <citation type="submission" date="2020-10" db="EMBL/GenBank/DDBJ databases">
        <authorList>
            <person name="Kikuchi T."/>
        </authorList>
    </citation>
    <scope>NUCLEOTIDE SEQUENCE</scope>
    <source>
        <strain evidence="2">NKZ352</strain>
    </source>
</reference>
<dbReference type="EMBL" id="CAJGYM010000057">
    <property type="protein sequence ID" value="CAD6195530.1"/>
    <property type="molecule type" value="Genomic_DNA"/>
</dbReference>
<comment type="caution">
    <text evidence="2">The sequence shown here is derived from an EMBL/GenBank/DDBJ whole genome shotgun (WGS) entry which is preliminary data.</text>
</comment>
<gene>
    <name evidence="2" type="ORF">CAUJ_LOCUS11449</name>
</gene>
<feature type="region of interest" description="Disordered" evidence="1">
    <location>
        <begin position="69"/>
        <end position="92"/>
    </location>
</feature>
<dbReference type="Proteomes" id="UP000835052">
    <property type="component" value="Unassembled WGS sequence"/>
</dbReference>
<organism evidence="2 3">
    <name type="scientific">Caenorhabditis auriculariae</name>
    <dbReference type="NCBI Taxonomy" id="2777116"/>
    <lineage>
        <taxon>Eukaryota</taxon>
        <taxon>Metazoa</taxon>
        <taxon>Ecdysozoa</taxon>
        <taxon>Nematoda</taxon>
        <taxon>Chromadorea</taxon>
        <taxon>Rhabditida</taxon>
        <taxon>Rhabditina</taxon>
        <taxon>Rhabditomorpha</taxon>
        <taxon>Rhabditoidea</taxon>
        <taxon>Rhabditidae</taxon>
        <taxon>Peloderinae</taxon>
        <taxon>Caenorhabditis</taxon>
    </lineage>
</organism>
<proteinExistence type="predicted"/>
<sequence>MTLTKEQFNLRRQLVNNYYTRVSLSNGKGEVRLPSSTASSPRDTTSSLASSPALQAPLRFDLNQLEEVPVTPPAKQNQNPQARSSTARRERNRTRVIAPIAPLLVTPDDISIWRDIQQLTNQLNSMNRIHIPQIELLKHIDDVIAIMDNNTRTDLGRGDN</sequence>
<accession>A0A8S1HR29</accession>
<protein>
    <submittedName>
        <fullName evidence="2">Uncharacterized protein</fullName>
    </submittedName>
</protein>
<feature type="compositionally biased region" description="Polar residues" evidence="1">
    <location>
        <begin position="74"/>
        <end position="85"/>
    </location>
</feature>
<feature type="region of interest" description="Disordered" evidence="1">
    <location>
        <begin position="28"/>
        <end position="51"/>
    </location>
</feature>
<name>A0A8S1HR29_9PELO</name>
<keyword evidence="3" id="KW-1185">Reference proteome</keyword>
<evidence type="ECO:0000313" key="3">
    <source>
        <dbReference type="Proteomes" id="UP000835052"/>
    </source>
</evidence>
<evidence type="ECO:0000313" key="2">
    <source>
        <dbReference type="EMBL" id="CAD6195530.1"/>
    </source>
</evidence>
<evidence type="ECO:0000256" key="1">
    <source>
        <dbReference type="SAM" id="MobiDB-lite"/>
    </source>
</evidence>